<dbReference type="Proteomes" id="UP000295146">
    <property type="component" value="Unassembled WGS sequence"/>
</dbReference>
<feature type="transmembrane region" description="Helical" evidence="5">
    <location>
        <begin position="69"/>
        <end position="87"/>
    </location>
</feature>
<protein>
    <submittedName>
        <fullName evidence="6">DoxX-like protein</fullName>
    </submittedName>
</protein>
<organism evidence="6 7">
    <name type="scientific">Kribbella pratensis</name>
    <dbReference type="NCBI Taxonomy" id="2512112"/>
    <lineage>
        <taxon>Bacteria</taxon>
        <taxon>Bacillati</taxon>
        <taxon>Actinomycetota</taxon>
        <taxon>Actinomycetes</taxon>
        <taxon>Propionibacteriales</taxon>
        <taxon>Kribbellaceae</taxon>
        <taxon>Kribbella</taxon>
    </lineage>
</organism>
<name>A0A4R8CFB2_9ACTN</name>
<comment type="subcellular location">
    <subcellularLocation>
        <location evidence="1">Membrane</location>
        <topology evidence="1">Multi-pass membrane protein</topology>
    </subcellularLocation>
</comment>
<feature type="transmembrane region" description="Helical" evidence="5">
    <location>
        <begin position="46"/>
        <end position="63"/>
    </location>
</feature>
<evidence type="ECO:0000256" key="2">
    <source>
        <dbReference type="ARBA" id="ARBA00022692"/>
    </source>
</evidence>
<dbReference type="InterPro" id="IPR032808">
    <property type="entry name" value="DoxX"/>
</dbReference>
<sequence length="121" mass="11997">MTAVIVLAVLVAGVFGMLGLAKVLAVPRMRVLASKAGFSTAAYRRIGVLELAGAAGVALGLVVPLLGVLAAAGLLCLLAGALTVHLRRREAMSAVMSEVMPAVVCAVLVGSYAAVLVGATG</sequence>
<feature type="transmembrane region" description="Helical" evidence="5">
    <location>
        <begin position="6"/>
        <end position="25"/>
    </location>
</feature>
<accession>A0A4R8CFB2</accession>
<dbReference type="RefSeq" id="WP_134096797.1">
    <property type="nucleotide sequence ID" value="NZ_SODP01000001.1"/>
</dbReference>
<evidence type="ECO:0000313" key="7">
    <source>
        <dbReference type="Proteomes" id="UP000295146"/>
    </source>
</evidence>
<keyword evidence="7" id="KW-1185">Reference proteome</keyword>
<evidence type="ECO:0000256" key="5">
    <source>
        <dbReference type="SAM" id="Phobius"/>
    </source>
</evidence>
<reference evidence="6 7" key="1">
    <citation type="submission" date="2019-03" db="EMBL/GenBank/DDBJ databases">
        <title>Genomic Encyclopedia of Type Strains, Phase III (KMG-III): the genomes of soil and plant-associated and newly described type strains.</title>
        <authorList>
            <person name="Whitman W."/>
        </authorList>
    </citation>
    <scope>NUCLEOTIDE SEQUENCE [LARGE SCALE GENOMIC DNA]</scope>
    <source>
        <strain evidence="6 7">VKM Ac-2573</strain>
    </source>
</reference>
<evidence type="ECO:0000256" key="4">
    <source>
        <dbReference type="ARBA" id="ARBA00023136"/>
    </source>
</evidence>
<dbReference type="EMBL" id="SODP01000001">
    <property type="protein sequence ID" value="TDW74958.1"/>
    <property type="molecule type" value="Genomic_DNA"/>
</dbReference>
<proteinExistence type="predicted"/>
<dbReference type="AlphaFoldDB" id="A0A4R8CFB2"/>
<evidence type="ECO:0000313" key="6">
    <source>
        <dbReference type="EMBL" id="TDW74958.1"/>
    </source>
</evidence>
<comment type="caution">
    <text evidence="6">The sequence shown here is derived from an EMBL/GenBank/DDBJ whole genome shotgun (WGS) entry which is preliminary data.</text>
</comment>
<dbReference type="Pfam" id="PF13564">
    <property type="entry name" value="DoxX_2"/>
    <property type="match status" value="1"/>
</dbReference>
<keyword evidence="4 5" id="KW-0472">Membrane</keyword>
<evidence type="ECO:0000256" key="3">
    <source>
        <dbReference type="ARBA" id="ARBA00022989"/>
    </source>
</evidence>
<keyword evidence="3 5" id="KW-1133">Transmembrane helix</keyword>
<gene>
    <name evidence="6" type="ORF">EV653_0066</name>
</gene>
<keyword evidence="2 5" id="KW-0812">Transmembrane</keyword>
<evidence type="ECO:0000256" key="1">
    <source>
        <dbReference type="ARBA" id="ARBA00004141"/>
    </source>
</evidence>
<dbReference type="GO" id="GO:0016020">
    <property type="term" value="C:membrane"/>
    <property type="evidence" value="ECO:0007669"/>
    <property type="project" value="UniProtKB-SubCell"/>
</dbReference>
<feature type="transmembrane region" description="Helical" evidence="5">
    <location>
        <begin position="99"/>
        <end position="119"/>
    </location>
</feature>